<sequence length="124" mass="13889">MLCPNNYYCLPDLLPVARIDHHVDAIFPVAADMQIVATCKIYHILTADNRSAAATDFKPSLYDVPLCQVEKSERSSTPPFNTNRLRIVLEERRDLPRRLPAKAPHHHQTTISPVSAIDCAPDST</sequence>
<accession>A0A2X3K4H3</accession>
<name>A0A2X3K4H3_ECOLX</name>
<dbReference type="EMBL" id="UARW01000010">
    <property type="protein sequence ID" value="SQD02963.1"/>
    <property type="molecule type" value="Genomic_DNA"/>
</dbReference>
<evidence type="ECO:0000313" key="1">
    <source>
        <dbReference type="EMBL" id="SQD02963.1"/>
    </source>
</evidence>
<proteinExistence type="predicted"/>
<reference evidence="1 2" key="1">
    <citation type="submission" date="2018-06" db="EMBL/GenBank/DDBJ databases">
        <authorList>
            <consortium name="Pathogen Informatics"/>
            <person name="Doyle S."/>
        </authorList>
    </citation>
    <scope>NUCLEOTIDE SEQUENCE [LARGE SCALE GENOMIC DNA]</scope>
    <source>
        <strain evidence="1 2">NCTC8009</strain>
    </source>
</reference>
<protein>
    <submittedName>
        <fullName evidence="1">Uncharacterized protein</fullName>
    </submittedName>
</protein>
<evidence type="ECO:0000313" key="2">
    <source>
        <dbReference type="Proteomes" id="UP000250991"/>
    </source>
</evidence>
<dbReference type="Proteomes" id="UP000250991">
    <property type="component" value="Unassembled WGS sequence"/>
</dbReference>
<organism evidence="1 2">
    <name type="scientific">Escherichia coli</name>
    <dbReference type="NCBI Taxonomy" id="562"/>
    <lineage>
        <taxon>Bacteria</taxon>
        <taxon>Pseudomonadati</taxon>
        <taxon>Pseudomonadota</taxon>
        <taxon>Gammaproteobacteria</taxon>
        <taxon>Enterobacterales</taxon>
        <taxon>Enterobacteriaceae</taxon>
        <taxon>Escherichia</taxon>
    </lineage>
</organism>
<gene>
    <name evidence="1" type="ORF">NCTC8009_03438</name>
</gene>
<dbReference type="AlphaFoldDB" id="A0A2X3K4H3"/>